<proteinExistence type="predicted"/>
<reference evidence="1" key="1">
    <citation type="submission" date="2019-10" db="EMBL/GenBank/DDBJ databases">
        <authorList>
            <consortium name="DOE Joint Genome Institute"/>
            <person name="Kuo A."/>
            <person name="Miyauchi S."/>
            <person name="Kiss E."/>
            <person name="Drula E."/>
            <person name="Kohler A."/>
            <person name="Sanchez-Garcia M."/>
            <person name="Andreopoulos B."/>
            <person name="Barry K.W."/>
            <person name="Bonito G."/>
            <person name="Buee M."/>
            <person name="Carver A."/>
            <person name="Chen C."/>
            <person name="Cichocki N."/>
            <person name="Clum A."/>
            <person name="Culley D."/>
            <person name="Crous P.W."/>
            <person name="Fauchery L."/>
            <person name="Girlanda M."/>
            <person name="Hayes R."/>
            <person name="Keri Z."/>
            <person name="Labutti K."/>
            <person name="Lipzen A."/>
            <person name="Lombard V."/>
            <person name="Magnuson J."/>
            <person name="Maillard F."/>
            <person name="Morin E."/>
            <person name="Murat C."/>
            <person name="Nolan M."/>
            <person name="Ohm R."/>
            <person name="Pangilinan J."/>
            <person name="Pereira M."/>
            <person name="Perotto S."/>
            <person name="Peter M."/>
            <person name="Riley R."/>
            <person name="Sitrit Y."/>
            <person name="Stielow B."/>
            <person name="Szollosi G."/>
            <person name="Zifcakova L."/>
            <person name="Stursova M."/>
            <person name="Spatafora J.W."/>
            <person name="Tedersoo L."/>
            <person name="Vaario L.-M."/>
            <person name="Yamada A."/>
            <person name="Yan M."/>
            <person name="Wang P."/>
            <person name="Xu J."/>
            <person name="Bruns T."/>
            <person name="Baldrian P."/>
            <person name="Vilgalys R."/>
            <person name="Henrissat B."/>
            <person name="Grigoriev I.V."/>
            <person name="Hibbett D."/>
            <person name="Nagy L.G."/>
            <person name="Martin F.M."/>
        </authorList>
    </citation>
    <scope>NUCLEOTIDE SEQUENCE</scope>
    <source>
        <strain evidence="1">P2</strain>
    </source>
</reference>
<accession>A0ACB6ZGI4</accession>
<keyword evidence="2" id="KW-1185">Reference proteome</keyword>
<dbReference type="EMBL" id="MU118008">
    <property type="protein sequence ID" value="KAF9648771.1"/>
    <property type="molecule type" value="Genomic_DNA"/>
</dbReference>
<protein>
    <submittedName>
        <fullName evidence="1">Uncharacterized protein</fullName>
    </submittedName>
</protein>
<organism evidence="1 2">
    <name type="scientific">Thelephora ganbajun</name>
    <name type="common">Ganba fungus</name>
    <dbReference type="NCBI Taxonomy" id="370292"/>
    <lineage>
        <taxon>Eukaryota</taxon>
        <taxon>Fungi</taxon>
        <taxon>Dikarya</taxon>
        <taxon>Basidiomycota</taxon>
        <taxon>Agaricomycotina</taxon>
        <taxon>Agaricomycetes</taxon>
        <taxon>Thelephorales</taxon>
        <taxon>Thelephoraceae</taxon>
        <taxon>Thelephora</taxon>
    </lineage>
</organism>
<reference evidence="1" key="2">
    <citation type="journal article" date="2020" name="Nat. Commun.">
        <title>Large-scale genome sequencing of mycorrhizal fungi provides insights into the early evolution of symbiotic traits.</title>
        <authorList>
            <person name="Miyauchi S."/>
            <person name="Kiss E."/>
            <person name="Kuo A."/>
            <person name="Drula E."/>
            <person name="Kohler A."/>
            <person name="Sanchez-Garcia M."/>
            <person name="Morin E."/>
            <person name="Andreopoulos B."/>
            <person name="Barry K.W."/>
            <person name="Bonito G."/>
            <person name="Buee M."/>
            <person name="Carver A."/>
            <person name="Chen C."/>
            <person name="Cichocki N."/>
            <person name="Clum A."/>
            <person name="Culley D."/>
            <person name="Crous P.W."/>
            <person name="Fauchery L."/>
            <person name="Girlanda M."/>
            <person name="Hayes R.D."/>
            <person name="Keri Z."/>
            <person name="LaButti K."/>
            <person name="Lipzen A."/>
            <person name="Lombard V."/>
            <person name="Magnuson J."/>
            <person name="Maillard F."/>
            <person name="Murat C."/>
            <person name="Nolan M."/>
            <person name="Ohm R.A."/>
            <person name="Pangilinan J."/>
            <person name="Pereira M.F."/>
            <person name="Perotto S."/>
            <person name="Peter M."/>
            <person name="Pfister S."/>
            <person name="Riley R."/>
            <person name="Sitrit Y."/>
            <person name="Stielow J.B."/>
            <person name="Szollosi G."/>
            <person name="Zifcakova L."/>
            <person name="Stursova M."/>
            <person name="Spatafora J.W."/>
            <person name="Tedersoo L."/>
            <person name="Vaario L.M."/>
            <person name="Yamada A."/>
            <person name="Yan M."/>
            <person name="Wang P."/>
            <person name="Xu J."/>
            <person name="Bruns T."/>
            <person name="Baldrian P."/>
            <person name="Vilgalys R."/>
            <person name="Dunand C."/>
            <person name="Henrissat B."/>
            <person name="Grigoriev I.V."/>
            <person name="Hibbett D."/>
            <person name="Nagy L.G."/>
            <person name="Martin F.M."/>
        </authorList>
    </citation>
    <scope>NUCLEOTIDE SEQUENCE</scope>
    <source>
        <strain evidence="1">P2</strain>
    </source>
</reference>
<name>A0ACB6ZGI4_THEGA</name>
<gene>
    <name evidence="1" type="ORF">BDM02DRAFT_2074741</name>
</gene>
<evidence type="ECO:0000313" key="1">
    <source>
        <dbReference type="EMBL" id="KAF9648771.1"/>
    </source>
</evidence>
<evidence type="ECO:0000313" key="2">
    <source>
        <dbReference type="Proteomes" id="UP000886501"/>
    </source>
</evidence>
<comment type="caution">
    <text evidence="1">The sequence shown here is derived from an EMBL/GenBank/DDBJ whole genome shotgun (WGS) entry which is preliminary data.</text>
</comment>
<sequence>MKFILRVPTDWKEQWGSVIHAVKRNPHFMKHYLEYRIRHEREYVEPEESHYEPLLLMNNIILRAAFPTTCNQDPIPTSLSLTQLIHIVDDGSSGCVLNDGGSSPHLIKEHSLSKSTQFPDSMREPPKEAISSSTPQHTRKRKRDSDTGPERKQRRLGVTSAPGRVDLEVDTEPHFPTRPKSRHKQPPEVGQRLMELLSLRPHVTVGLVDHHRIQLYHADHSVVLVSSVADLSLHDDEGSIDRLIAILIAFRRLFLSDQRVLHHGQNGIALRLQGNGKVKGPIEIELETVISRAHSLVGRSTGVIHGTSTKWPNAQLVIKISWVDDFRISEREFMDKAIEEAEKPGHGWALNHLPRFFYAEDVEDPRYRSVQKRTLHEWGVYLRATPDENLGPRALVFHQDAGEREGRRSGHT</sequence>
<dbReference type="Proteomes" id="UP000886501">
    <property type="component" value="Unassembled WGS sequence"/>
</dbReference>